<accession>A0A1T4M2X4</accession>
<dbReference type="GO" id="GO:0043093">
    <property type="term" value="P:FtsZ-dependent cytokinesis"/>
    <property type="evidence" value="ECO:0007669"/>
    <property type="project" value="UniProtKB-UniRule"/>
</dbReference>
<dbReference type="InterPro" id="IPR023052">
    <property type="entry name" value="Cell_div_SepF"/>
</dbReference>
<dbReference type="AlphaFoldDB" id="A0A1T4M2X4"/>
<reference evidence="6 7" key="1">
    <citation type="submission" date="2017-02" db="EMBL/GenBank/DDBJ databases">
        <authorList>
            <person name="Peterson S.W."/>
        </authorList>
    </citation>
    <scope>NUCLEOTIDE SEQUENCE [LARGE SCALE GENOMIC DNA]</scope>
    <source>
        <strain evidence="6 7">ATCC 17233</strain>
    </source>
</reference>
<dbReference type="Gene3D" id="3.30.110.150">
    <property type="entry name" value="SepF-like protein"/>
    <property type="match status" value="1"/>
</dbReference>
<comment type="function">
    <text evidence="4 5">Cell division protein that is part of the divisome complex and is recruited early to the Z-ring. Probably stimulates Z-ring formation, perhaps through the cross-linking of FtsZ protofilaments. Its function overlaps with FtsA.</text>
</comment>
<evidence type="ECO:0000256" key="5">
    <source>
        <dbReference type="HAMAP-Rule" id="MF_01197"/>
    </source>
</evidence>
<dbReference type="InterPro" id="IPR007561">
    <property type="entry name" value="Cell_div_SepF/SepF-rel"/>
</dbReference>
<keyword evidence="2 5" id="KW-0717">Septation</keyword>
<evidence type="ECO:0000256" key="2">
    <source>
        <dbReference type="ARBA" id="ARBA00023210"/>
    </source>
</evidence>
<gene>
    <name evidence="5" type="primary">sepF</name>
    <name evidence="6" type="ORF">SAMN02745110_01065</name>
</gene>
<dbReference type="RefSeq" id="WP_242870171.1">
    <property type="nucleotide sequence ID" value="NZ_FMTO01000004.1"/>
</dbReference>
<comment type="similarity">
    <text evidence="5">Belongs to the SepF family.</text>
</comment>
<evidence type="ECO:0000256" key="1">
    <source>
        <dbReference type="ARBA" id="ARBA00022618"/>
    </source>
</evidence>
<dbReference type="PANTHER" id="PTHR35798">
    <property type="entry name" value="CELL DIVISION PROTEIN SEPF"/>
    <property type="match status" value="1"/>
</dbReference>
<dbReference type="EMBL" id="FUXA01000006">
    <property type="protein sequence ID" value="SJZ61064.1"/>
    <property type="molecule type" value="Genomic_DNA"/>
</dbReference>
<organism evidence="6 7">
    <name type="scientific">Eubacterium ruminantium</name>
    <dbReference type="NCBI Taxonomy" id="42322"/>
    <lineage>
        <taxon>Bacteria</taxon>
        <taxon>Bacillati</taxon>
        <taxon>Bacillota</taxon>
        <taxon>Clostridia</taxon>
        <taxon>Eubacteriales</taxon>
        <taxon>Eubacteriaceae</taxon>
        <taxon>Eubacterium</taxon>
    </lineage>
</organism>
<evidence type="ECO:0000313" key="7">
    <source>
        <dbReference type="Proteomes" id="UP000189857"/>
    </source>
</evidence>
<comment type="subcellular location">
    <subcellularLocation>
        <location evidence="5">Cytoplasm</location>
    </subcellularLocation>
    <text evidence="5">Localizes to the division site, in a FtsZ-dependent manner.</text>
</comment>
<keyword evidence="1 5" id="KW-0132">Cell division</keyword>
<dbReference type="Pfam" id="PF04472">
    <property type="entry name" value="SepF"/>
    <property type="match status" value="1"/>
</dbReference>
<keyword evidence="5" id="KW-0963">Cytoplasm</keyword>
<keyword evidence="7" id="KW-1185">Reference proteome</keyword>
<dbReference type="Proteomes" id="UP000189857">
    <property type="component" value="Unassembled WGS sequence"/>
</dbReference>
<evidence type="ECO:0000313" key="6">
    <source>
        <dbReference type="EMBL" id="SJZ61064.1"/>
    </source>
</evidence>
<protein>
    <recommendedName>
        <fullName evidence="5">Cell division protein SepF</fullName>
    </recommendedName>
</protein>
<comment type="subunit">
    <text evidence="5">Homodimer. Interacts with FtsZ.</text>
</comment>
<name>A0A1T4M2X4_9FIRM</name>
<dbReference type="GO" id="GO:0000917">
    <property type="term" value="P:division septum assembly"/>
    <property type="evidence" value="ECO:0007669"/>
    <property type="project" value="UniProtKB-KW"/>
</dbReference>
<proteinExistence type="inferred from homology"/>
<dbReference type="GO" id="GO:0005737">
    <property type="term" value="C:cytoplasm"/>
    <property type="evidence" value="ECO:0007669"/>
    <property type="project" value="UniProtKB-SubCell"/>
</dbReference>
<dbReference type="PANTHER" id="PTHR35798:SF1">
    <property type="entry name" value="CELL DIVISION PROTEIN SEPF"/>
    <property type="match status" value="1"/>
</dbReference>
<dbReference type="InterPro" id="IPR038594">
    <property type="entry name" value="SepF-like_sf"/>
</dbReference>
<evidence type="ECO:0000256" key="4">
    <source>
        <dbReference type="ARBA" id="ARBA00044936"/>
    </source>
</evidence>
<sequence>MAKKSGKKSFLDYFRVDSEDDYEEEYDGMEEDLFDDEEEEVYVKPKKVKKLKEKKTTSLDNMYSEPDYDNFDSAYTGTGFGQASTYNTYSKPASSFQQSQTSFGNRKYNRFTREDMQMNNEVKEQNVVSFDKRQNYKPNSEVYVIKPLEFDDAQTVSDFLKAGKTIVINMEGVQIDPAQRIIDFIGGACYGLGGDLKAISANIFIAAPHNIEVSGDLRDEILNESTLSPQLGKY</sequence>
<evidence type="ECO:0000256" key="3">
    <source>
        <dbReference type="ARBA" id="ARBA00023306"/>
    </source>
</evidence>
<dbReference type="HAMAP" id="MF_01197">
    <property type="entry name" value="SepF"/>
    <property type="match status" value="1"/>
</dbReference>
<keyword evidence="3 5" id="KW-0131">Cell cycle</keyword>